<reference evidence="3 4" key="1">
    <citation type="submission" date="2018-03" db="EMBL/GenBank/DDBJ databases">
        <title>Draft Genome Sequences of the Obligatory Marine Myxobacteria Enhygromyxa salina SWB007.</title>
        <authorList>
            <person name="Poehlein A."/>
            <person name="Moghaddam J.A."/>
            <person name="Harms H."/>
            <person name="Alanjari M."/>
            <person name="Koenig G.M."/>
            <person name="Daniel R."/>
            <person name="Schaeberle T.F."/>
        </authorList>
    </citation>
    <scope>NUCLEOTIDE SEQUENCE [LARGE SCALE GENOMIC DNA]</scope>
    <source>
        <strain evidence="3 4">SWB007</strain>
    </source>
</reference>
<feature type="region of interest" description="Disordered" evidence="1">
    <location>
        <begin position="25"/>
        <end position="68"/>
    </location>
</feature>
<proteinExistence type="predicted"/>
<feature type="chain" id="PRO_5015729523" evidence="2">
    <location>
        <begin position="27"/>
        <end position="293"/>
    </location>
</feature>
<dbReference type="PROSITE" id="PS51257">
    <property type="entry name" value="PROKAR_LIPOPROTEIN"/>
    <property type="match status" value="1"/>
</dbReference>
<organism evidence="3 4">
    <name type="scientific">Enhygromyxa salina</name>
    <dbReference type="NCBI Taxonomy" id="215803"/>
    <lineage>
        <taxon>Bacteria</taxon>
        <taxon>Pseudomonadati</taxon>
        <taxon>Myxococcota</taxon>
        <taxon>Polyangia</taxon>
        <taxon>Nannocystales</taxon>
        <taxon>Nannocystaceae</taxon>
        <taxon>Enhygromyxa</taxon>
    </lineage>
</organism>
<feature type="compositionally biased region" description="Low complexity" evidence="1">
    <location>
        <begin position="25"/>
        <end position="61"/>
    </location>
</feature>
<dbReference type="AlphaFoldDB" id="A0A2S9XTN3"/>
<feature type="signal peptide" evidence="2">
    <location>
        <begin position="1"/>
        <end position="26"/>
    </location>
</feature>
<evidence type="ECO:0000313" key="3">
    <source>
        <dbReference type="EMBL" id="PRP96225.1"/>
    </source>
</evidence>
<sequence>MSKTHASFILLSLLTGIACGPAGITAQTSTDETDTSSAEVTAESSSTDPEPTSTTETSSTDDGTETFGFVPDYDGATSPASCDMFMQDCPDGEKCVPYSSTGGSWDDHKCVPILGDQAPGESCTLSDIMEATDNCDAISYCWDVQLVDGEPVGTCAAFCTGTPDDPKCPPGSACLISGDSTITLCIFTCDPLVQDCDQGLACYWANDDFNCIFTTRDIPAGQPCGFINDCALGLMCVSGESLPDCAGSACCSPFCALSSGDASCAAVPGTSCVPFFDVDPPPNYEDVGICVVP</sequence>
<accession>A0A2S9XTN3</accession>
<dbReference type="EMBL" id="PVNL01000135">
    <property type="protein sequence ID" value="PRP96225.1"/>
    <property type="molecule type" value="Genomic_DNA"/>
</dbReference>
<evidence type="ECO:0000313" key="4">
    <source>
        <dbReference type="Proteomes" id="UP000238823"/>
    </source>
</evidence>
<dbReference type="OrthoDB" id="5502923at2"/>
<dbReference type="Proteomes" id="UP000238823">
    <property type="component" value="Unassembled WGS sequence"/>
</dbReference>
<evidence type="ECO:0000256" key="1">
    <source>
        <dbReference type="SAM" id="MobiDB-lite"/>
    </source>
</evidence>
<evidence type="ECO:0000256" key="2">
    <source>
        <dbReference type="SAM" id="SignalP"/>
    </source>
</evidence>
<name>A0A2S9XTN3_9BACT</name>
<comment type="caution">
    <text evidence="3">The sequence shown here is derived from an EMBL/GenBank/DDBJ whole genome shotgun (WGS) entry which is preliminary data.</text>
</comment>
<protein>
    <submittedName>
        <fullName evidence="3">Uncharacterized protein</fullName>
    </submittedName>
</protein>
<keyword evidence="2" id="KW-0732">Signal</keyword>
<gene>
    <name evidence="3" type="ORF">ENSA7_70390</name>
</gene>
<dbReference type="RefSeq" id="WP_106093836.1">
    <property type="nucleotide sequence ID" value="NZ_PVNL01000135.1"/>
</dbReference>